<dbReference type="InterPro" id="IPR002509">
    <property type="entry name" value="NODB_dom"/>
</dbReference>
<dbReference type="AlphaFoldDB" id="A0A5S4EI67"/>
<sequence>MIVKALTHVLSPGGSGGRLSILIFHRVHARSDRIRNWDLDALEFERTIRWLKGWFNVLPLDQAIARLYEKTLPARAATITFDDGYADNCTVAMPILRDHGLTATFFIATGYLDGGRMWNDTVVEAVRYCGKPRLDLSAEGLGVHELDSEVARRQAIMRILNEVKYREPLARRKAVDYVASATGASLPTDLMLTSEQVRAMRRAGMLIGAHTVTHPILARLDTAEVNREISESKQFLETLLQEHVGFFAYPNGKPNVDYRAADANLLRGLGFDAAVTTAWGVADVQSDRMQLPRFTPWDKTRFRFAARLVQNLWQSSQLRAEQSAD</sequence>
<evidence type="ECO:0000313" key="4">
    <source>
        <dbReference type="EMBL" id="TMQ74875.1"/>
    </source>
</evidence>
<dbReference type="OrthoDB" id="9814639at2"/>
<dbReference type="InterPro" id="IPR051398">
    <property type="entry name" value="Polysacch_Deacetylase"/>
</dbReference>
<dbReference type="GO" id="GO:0005975">
    <property type="term" value="P:carbohydrate metabolic process"/>
    <property type="evidence" value="ECO:0007669"/>
    <property type="project" value="InterPro"/>
</dbReference>
<keyword evidence="2" id="KW-0732">Signal</keyword>
<evidence type="ECO:0000256" key="1">
    <source>
        <dbReference type="ARBA" id="ARBA00004613"/>
    </source>
</evidence>
<dbReference type="InterPro" id="IPR011330">
    <property type="entry name" value="Glyco_hydro/deAcase_b/a-brl"/>
</dbReference>
<evidence type="ECO:0000256" key="2">
    <source>
        <dbReference type="ARBA" id="ARBA00022729"/>
    </source>
</evidence>
<dbReference type="RefSeq" id="WP_138679024.1">
    <property type="nucleotide sequence ID" value="NZ_SWAD01000141.1"/>
</dbReference>
<organism evidence="4 5">
    <name type="scientific">Candidatus Accumulibacter phosphatis</name>
    <dbReference type="NCBI Taxonomy" id="327160"/>
    <lineage>
        <taxon>Bacteria</taxon>
        <taxon>Pseudomonadati</taxon>
        <taxon>Pseudomonadota</taxon>
        <taxon>Betaproteobacteria</taxon>
        <taxon>Candidatus Accumulibacter</taxon>
    </lineage>
</organism>
<comment type="subcellular location">
    <subcellularLocation>
        <location evidence="1">Secreted</location>
    </subcellularLocation>
</comment>
<accession>A0A5S4EI67</accession>
<dbReference type="PANTHER" id="PTHR34216:SF3">
    <property type="entry name" value="POLY-BETA-1,6-N-ACETYL-D-GLUCOSAMINE N-DEACETYLASE"/>
    <property type="match status" value="1"/>
</dbReference>
<keyword evidence="5" id="KW-1185">Reference proteome</keyword>
<dbReference type="PROSITE" id="PS51677">
    <property type="entry name" value="NODB"/>
    <property type="match status" value="1"/>
</dbReference>
<evidence type="ECO:0000313" key="5">
    <source>
        <dbReference type="Proteomes" id="UP000306324"/>
    </source>
</evidence>
<evidence type="ECO:0000259" key="3">
    <source>
        <dbReference type="PROSITE" id="PS51677"/>
    </source>
</evidence>
<dbReference type="SUPFAM" id="SSF88713">
    <property type="entry name" value="Glycoside hydrolase/deacetylase"/>
    <property type="match status" value="1"/>
</dbReference>
<dbReference type="Gene3D" id="3.20.20.370">
    <property type="entry name" value="Glycoside hydrolase/deacetylase"/>
    <property type="match status" value="1"/>
</dbReference>
<gene>
    <name evidence="4" type="ORF">ACCUM_2626</name>
</gene>
<dbReference type="GO" id="GO:0016810">
    <property type="term" value="F:hydrolase activity, acting on carbon-nitrogen (but not peptide) bonds"/>
    <property type="evidence" value="ECO:0007669"/>
    <property type="project" value="InterPro"/>
</dbReference>
<reference evidence="4 5" key="1">
    <citation type="submission" date="2019-04" db="EMBL/GenBank/DDBJ databases">
        <title>A novel phosphate-accumulating bacterium identified in bioreactor for phosphate removal from wastewater.</title>
        <authorList>
            <person name="Kotlyarov R.Y."/>
            <person name="Beletsky A.V."/>
            <person name="Kallistova A.Y."/>
            <person name="Dorofeev A.G."/>
            <person name="Nikolaev Y.Y."/>
            <person name="Pimenov N.V."/>
            <person name="Ravin N.V."/>
            <person name="Mardanov A.V."/>
        </authorList>
    </citation>
    <scope>NUCLEOTIDE SEQUENCE [LARGE SCALE GENOMIC DNA]</scope>
    <source>
        <strain evidence="4 5">Bin19</strain>
    </source>
</reference>
<protein>
    <recommendedName>
        <fullName evidence="3">NodB homology domain-containing protein</fullName>
    </recommendedName>
</protein>
<dbReference type="Proteomes" id="UP000306324">
    <property type="component" value="Unassembled WGS sequence"/>
</dbReference>
<dbReference type="GO" id="GO:0005576">
    <property type="term" value="C:extracellular region"/>
    <property type="evidence" value="ECO:0007669"/>
    <property type="project" value="UniProtKB-SubCell"/>
</dbReference>
<dbReference type="PANTHER" id="PTHR34216">
    <property type="match status" value="1"/>
</dbReference>
<proteinExistence type="predicted"/>
<comment type="caution">
    <text evidence="4">The sequence shown here is derived from an EMBL/GenBank/DDBJ whole genome shotgun (WGS) entry which is preliminary data.</text>
</comment>
<name>A0A5S4EI67_9PROT</name>
<dbReference type="CDD" id="cd10918">
    <property type="entry name" value="CE4_NodB_like_5s_6s"/>
    <property type="match status" value="1"/>
</dbReference>
<dbReference type="Pfam" id="PF01522">
    <property type="entry name" value="Polysacc_deac_1"/>
    <property type="match status" value="1"/>
</dbReference>
<feature type="domain" description="NodB homology" evidence="3">
    <location>
        <begin position="75"/>
        <end position="325"/>
    </location>
</feature>
<dbReference type="EMBL" id="SWAD01000141">
    <property type="protein sequence ID" value="TMQ74875.1"/>
    <property type="molecule type" value="Genomic_DNA"/>
</dbReference>